<keyword evidence="5" id="KW-1185">Reference proteome</keyword>
<sequence>MRDGTGPQAVTSFLYKITEWPAEKEQKQKEQQKALAEAAKKASQKGPLVTGGIKKSARKTNRVRVDSLEDGHGARQDHLTRGNDSGLGGLCCCLARYFDSDAGVDRNAGHSLKVVLLGNSSSLEMLDERGGTSNEAADLLVNTTTGEYPLDRGFSVKTST</sequence>
<comment type="caution">
    <text evidence="4">The sequence shown here is derived from an EMBL/GenBank/DDBJ whole genome shotgun (WGS) entry which is preliminary data.</text>
</comment>
<feature type="compositionally biased region" description="Basic and acidic residues" evidence="3">
    <location>
        <begin position="63"/>
        <end position="81"/>
    </location>
</feature>
<reference evidence="4" key="2">
    <citation type="journal article" date="2023" name="Commun. Biol.">
        <title>Intrasexual cuticular hydrocarbon dimorphism in a wasp sheds light on hydrocarbon biosynthesis genes in Hymenoptera.</title>
        <authorList>
            <person name="Moris V.C."/>
            <person name="Podsiadlowski L."/>
            <person name="Martin S."/>
            <person name="Oeyen J.P."/>
            <person name="Donath A."/>
            <person name="Petersen M."/>
            <person name="Wilbrandt J."/>
            <person name="Misof B."/>
            <person name="Liedtke D."/>
            <person name="Thamm M."/>
            <person name="Scheiner R."/>
            <person name="Schmitt T."/>
            <person name="Niehuis O."/>
        </authorList>
    </citation>
    <scope>NUCLEOTIDE SEQUENCE</scope>
    <source>
        <strain evidence="4">GBR_01_08_01A</strain>
    </source>
</reference>
<accession>A0AAD9VS22</accession>
<dbReference type="InterPro" id="IPR015157">
    <property type="entry name" value="TMA7"/>
</dbReference>
<dbReference type="Pfam" id="PF09072">
    <property type="entry name" value="TMA7"/>
    <property type="match status" value="1"/>
</dbReference>
<evidence type="ECO:0000256" key="1">
    <source>
        <dbReference type="ARBA" id="ARBA00015581"/>
    </source>
</evidence>
<evidence type="ECO:0000313" key="5">
    <source>
        <dbReference type="Proteomes" id="UP001258017"/>
    </source>
</evidence>
<evidence type="ECO:0000313" key="4">
    <source>
        <dbReference type="EMBL" id="KAK2584821.1"/>
    </source>
</evidence>
<name>A0AAD9VS22_9HYME</name>
<protein>
    <recommendedName>
        <fullName evidence="1">Translation machinery-associated protein 7 homolog</fullName>
    </recommendedName>
    <alternativeName>
        <fullName evidence="2">Coiled-coil domain-containing protein 72 homolog</fullName>
    </alternativeName>
</protein>
<feature type="compositionally biased region" description="Basic and acidic residues" evidence="3">
    <location>
        <begin position="23"/>
        <end position="32"/>
    </location>
</feature>
<evidence type="ECO:0000256" key="3">
    <source>
        <dbReference type="SAM" id="MobiDB-lite"/>
    </source>
</evidence>
<reference evidence="4" key="1">
    <citation type="submission" date="2021-08" db="EMBL/GenBank/DDBJ databases">
        <authorList>
            <person name="Misof B."/>
            <person name="Oliver O."/>
            <person name="Podsiadlowski L."/>
            <person name="Donath A."/>
            <person name="Peters R."/>
            <person name="Mayer C."/>
            <person name="Rust J."/>
            <person name="Gunkel S."/>
            <person name="Lesny P."/>
            <person name="Martin S."/>
            <person name="Oeyen J.P."/>
            <person name="Petersen M."/>
            <person name="Panagiotis P."/>
            <person name="Wilbrandt J."/>
            <person name="Tanja T."/>
        </authorList>
    </citation>
    <scope>NUCLEOTIDE SEQUENCE</scope>
    <source>
        <strain evidence="4">GBR_01_08_01A</strain>
        <tissue evidence="4">Thorax + abdomen</tissue>
    </source>
</reference>
<gene>
    <name evidence="4" type="ORF">KPH14_007133</name>
</gene>
<dbReference type="AlphaFoldDB" id="A0AAD9VS22"/>
<dbReference type="EMBL" id="JAIFRP010000026">
    <property type="protein sequence ID" value="KAK2584821.1"/>
    <property type="molecule type" value="Genomic_DNA"/>
</dbReference>
<organism evidence="4 5">
    <name type="scientific">Odynerus spinipes</name>
    <dbReference type="NCBI Taxonomy" id="1348599"/>
    <lineage>
        <taxon>Eukaryota</taxon>
        <taxon>Metazoa</taxon>
        <taxon>Ecdysozoa</taxon>
        <taxon>Arthropoda</taxon>
        <taxon>Hexapoda</taxon>
        <taxon>Insecta</taxon>
        <taxon>Pterygota</taxon>
        <taxon>Neoptera</taxon>
        <taxon>Endopterygota</taxon>
        <taxon>Hymenoptera</taxon>
        <taxon>Apocrita</taxon>
        <taxon>Aculeata</taxon>
        <taxon>Vespoidea</taxon>
        <taxon>Vespidae</taxon>
        <taxon>Eumeninae</taxon>
        <taxon>Odynerus</taxon>
    </lineage>
</organism>
<evidence type="ECO:0000256" key="2">
    <source>
        <dbReference type="ARBA" id="ARBA00031894"/>
    </source>
</evidence>
<proteinExistence type="predicted"/>
<feature type="region of interest" description="Disordered" evidence="3">
    <location>
        <begin position="23"/>
        <end position="84"/>
    </location>
</feature>
<dbReference type="Proteomes" id="UP001258017">
    <property type="component" value="Unassembled WGS sequence"/>
</dbReference>